<accession>A0A2I0IN15</accession>
<feature type="region of interest" description="Disordered" evidence="1">
    <location>
        <begin position="38"/>
        <end position="71"/>
    </location>
</feature>
<proteinExistence type="predicted"/>
<evidence type="ECO:0000256" key="1">
    <source>
        <dbReference type="SAM" id="MobiDB-lite"/>
    </source>
</evidence>
<feature type="non-terminal residue" evidence="2">
    <location>
        <position position="71"/>
    </location>
</feature>
<gene>
    <name evidence="2" type="ORF">CRG98_034216</name>
</gene>
<evidence type="ECO:0000313" key="2">
    <source>
        <dbReference type="EMBL" id="PKI45411.1"/>
    </source>
</evidence>
<reference evidence="2 3" key="1">
    <citation type="submission" date="2017-11" db="EMBL/GenBank/DDBJ databases">
        <title>De-novo sequencing of pomegranate (Punica granatum L.) genome.</title>
        <authorList>
            <person name="Akparov Z."/>
            <person name="Amiraslanov A."/>
            <person name="Hajiyeva S."/>
            <person name="Abbasov M."/>
            <person name="Kaur K."/>
            <person name="Hamwieh A."/>
            <person name="Solovyev V."/>
            <person name="Salamov A."/>
            <person name="Braich B."/>
            <person name="Kosarev P."/>
            <person name="Mahmoud A."/>
            <person name="Hajiyev E."/>
            <person name="Babayeva S."/>
            <person name="Izzatullayeva V."/>
            <person name="Mammadov A."/>
            <person name="Mammadov A."/>
            <person name="Sharifova S."/>
            <person name="Ojaghi J."/>
            <person name="Eynullazada K."/>
            <person name="Bayramov B."/>
            <person name="Abdulazimova A."/>
            <person name="Shahmuradov I."/>
        </authorList>
    </citation>
    <scope>NUCLEOTIDE SEQUENCE [LARGE SCALE GENOMIC DNA]</scope>
    <source>
        <strain evidence="3">cv. AG2017</strain>
        <tissue evidence="2">Leaf</tissue>
    </source>
</reference>
<name>A0A2I0IN15_PUNGR</name>
<dbReference type="AlphaFoldDB" id="A0A2I0IN15"/>
<sequence length="71" mass="7605">MASTLFGDCSTSSAARLLPLHRHTTISLLFRRLLPQSLPRQLGPSRTPTSLRALSFPYSTSSSPSPAPPAV</sequence>
<comment type="caution">
    <text evidence="2">The sequence shown here is derived from an EMBL/GenBank/DDBJ whole genome shotgun (WGS) entry which is preliminary data.</text>
</comment>
<protein>
    <submittedName>
        <fullName evidence="2">Uncharacterized protein</fullName>
    </submittedName>
</protein>
<keyword evidence="3" id="KW-1185">Reference proteome</keyword>
<evidence type="ECO:0000313" key="3">
    <source>
        <dbReference type="Proteomes" id="UP000233551"/>
    </source>
</evidence>
<dbReference type="Proteomes" id="UP000233551">
    <property type="component" value="Unassembled WGS sequence"/>
</dbReference>
<dbReference type="EMBL" id="PGOL01002722">
    <property type="protein sequence ID" value="PKI45411.1"/>
    <property type="molecule type" value="Genomic_DNA"/>
</dbReference>
<organism evidence="2 3">
    <name type="scientific">Punica granatum</name>
    <name type="common">Pomegranate</name>
    <dbReference type="NCBI Taxonomy" id="22663"/>
    <lineage>
        <taxon>Eukaryota</taxon>
        <taxon>Viridiplantae</taxon>
        <taxon>Streptophyta</taxon>
        <taxon>Embryophyta</taxon>
        <taxon>Tracheophyta</taxon>
        <taxon>Spermatophyta</taxon>
        <taxon>Magnoliopsida</taxon>
        <taxon>eudicotyledons</taxon>
        <taxon>Gunneridae</taxon>
        <taxon>Pentapetalae</taxon>
        <taxon>rosids</taxon>
        <taxon>malvids</taxon>
        <taxon>Myrtales</taxon>
        <taxon>Lythraceae</taxon>
        <taxon>Punica</taxon>
    </lineage>
</organism>
<feature type="compositionally biased region" description="Low complexity" evidence="1">
    <location>
        <begin position="55"/>
        <end position="64"/>
    </location>
</feature>